<dbReference type="PROSITE" id="PS00136">
    <property type="entry name" value="SUBTILASE_ASP"/>
    <property type="match status" value="1"/>
</dbReference>
<feature type="signal peptide" evidence="7">
    <location>
        <begin position="1"/>
        <end position="23"/>
    </location>
</feature>
<sequence>MNVNLRSGVRMALAALVTLPLVAADGAASASPVRTTPAAAAAFAQLEPSHRPVVNNNYIAVFRDRAVSRQRVRAVVRALVQRHRGLVAARIYQNALRGFQFRASPELARRLNADHRIQFVQQDYVVTEMGYVVTGQQNRPPAWGLDRIDQRALPLNSRYVFPNNGSGVNAYVIDSGIRASHREFGGRATAAVDFTPDADNRDCNGHGTHVAGTIGGTNVGVAKGVRLVGLKVLGCNGQGSTSGILSALDWVVRHGQRPAVVNMSLGHSGADPALDRAIQKAIQTGFSVVVAAGNDAGNACSVSPAQAELAITVGATNNRDSRDTRYSNYGACVNIFAPGTDIYSAWPSANDSYQTMSGTSMASPMTAGAVALILGRHANYSPQSVASCLTHISTQNVVANAGSGSPNRMLFVGQLC</sequence>
<feature type="active site" description="Charge relay system" evidence="5">
    <location>
        <position position="360"/>
    </location>
</feature>
<evidence type="ECO:0000256" key="5">
    <source>
        <dbReference type="PROSITE-ProRule" id="PRU01240"/>
    </source>
</evidence>
<feature type="active site" description="Charge relay system" evidence="5">
    <location>
        <position position="206"/>
    </location>
</feature>
<dbReference type="EMBL" id="BAAALT010000039">
    <property type="protein sequence ID" value="GAA1795684.1"/>
    <property type="molecule type" value="Genomic_DNA"/>
</dbReference>
<dbReference type="PANTHER" id="PTHR43806:SF11">
    <property type="entry name" value="CEREVISIN-RELATED"/>
    <property type="match status" value="1"/>
</dbReference>
<dbReference type="Proteomes" id="UP001500218">
    <property type="component" value="Unassembled WGS sequence"/>
</dbReference>
<feature type="chain" id="PRO_5045789394" evidence="7">
    <location>
        <begin position="24"/>
        <end position="416"/>
    </location>
</feature>
<keyword evidence="2 5" id="KW-0645">Protease</keyword>
<dbReference type="PROSITE" id="PS00138">
    <property type="entry name" value="SUBTILASE_SER"/>
    <property type="match status" value="1"/>
</dbReference>
<accession>A0ABP4XYR8</accession>
<feature type="active site" description="Charge relay system" evidence="5">
    <location>
        <position position="174"/>
    </location>
</feature>
<evidence type="ECO:0000256" key="7">
    <source>
        <dbReference type="SAM" id="SignalP"/>
    </source>
</evidence>
<dbReference type="PANTHER" id="PTHR43806">
    <property type="entry name" value="PEPTIDASE S8"/>
    <property type="match status" value="1"/>
</dbReference>
<comment type="caution">
    <text evidence="9">The sequence shown here is derived from an EMBL/GenBank/DDBJ whole genome shotgun (WGS) entry which is preliminary data.</text>
</comment>
<proteinExistence type="inferred from homology"/>
<evidence type="ECO:0000256" key="3">
    <source>
        <dbReference type="ARBA" id="ARBA00022801"/>
    </source>
</evidence>
<dbReference type="Pfam" id="PF00082">
    <property type="entry name" value="Peptidase_S8"/>
    <property type="match status" value="1"/>
</dbReference>
<dbReference type="RefSeq" id="WP_344128076.1">
    <property type="nucleotide sequence ID" value="NZ_BAAALT010000039.1"/>
</dbReference>
<dbReference type="InterPro" id="IPR022398">
    <property type="entry name" value="Peptidase_S8_His-AS"/>
</dbReference>
<dbReference type="PROSITE" id="PS00137">
    <property type="entry name" value="SUBTILASE_HIS"/>
    <property type="match status" value="1"/>
</dbReference>
<dbReference type="InterPro" id="IPR037045">
    <property type="entry name" value="S8pro/Inhibitor_I9_sf"/>
</dbReference>
<dbReference type="InterPro" id="IPR034193">
    <property type="entry name" value="PCSK9_ProteinaseK-like"/>
</dbReference>
<dbReference type="InterPro" id="IPR023827">
    <property type="entry name" value="Peptidase_S8_Asp-AS"/>
</dbReference>
<keyword evidence="10" id="KW-1185">Reference proteome</keyword>
<evidence type="ECO:0000256" key="1">
    <source>
        <dbReference type="ARBA" id="ARBA00011073"/>
    </source>
</evidence>
<dbReference type="InterPro" id="IPR050131">
    <property type="entry name" value="Peptidase_S8_subtilisin-like"/>
</dbReference>
<evidence type="ECO:0000313" key="10">
    <source>
        <dbReference type="Proteomes" id="UP001500218"/>
    </source>
</evidence>
<organism evidence="9 10">
    <name type="scientific">Luedemannella flava</name>
    <dbReference type="NCBI Taxonomy" id="349316"/>
    <lineage>
        <taxon>Bacteria</taxon>
        <taxon>Bacillati</taxon>
        <taxon>Actinomycetota</taxon>
        <taxon>Actinomycetes</taxon>
        <taxon>Micromonosporales</taxon>
        <taxon>Micromonosporaceae</taxon>
        <taxon>Luedemannella</taxon>
    </lineage>
</organism>
<evidence type="ECO:0000256" key="4">
    <source>
        <dbReference type="ARBA" id="ARBA00022825"/>
    </source>
</evidence>
<dbReference type="CDD" id="cd04077">
    <property type="entry name" value="Peptidases_S8_PCSK9_ProteinaseK_like"/>
    <property type="match status" value="1"/>
</dbReference>
<comment type="similarity">
    <text evidence="1 5 6">Belongs to the peptidase S8 family.</text>
</comment>
<dbReference type="InterPro" id="IPR023828">
    <property type="entry name" value="Peptidase_S8_Ser-AS"/>
</dbReference>
<dbReference type="PROSITE" id="PS51892">
    <property type="entry name" value="SUBTILASE"/>
    <property type="match status" value="1"/>
</dbReference>
<dbReference type="InterPro" id="IPR015500">
    <property type="entry name" value="Peptidase_S8_subtilisin-rel"/>
</dbReference>
<gene>
    <name evidence="9" type="ORF">GCM10009682_16830</name>
</gene>
<feature type="domain" description="Peptidase S8/S53" evidence="8">
    <location>
        <begin position="166"/>
        <end position="396"/>
    </location>
</feature>
<evidence type="ECO:0000259" key="8">
    <source>
        <dbReference type="Pfam" id="PF00082"/>
    </source>
</evidence>
<dbReference type="InterPro" id="IPR036852">
    <property type="entry name" value="Peptidase_S8/S53_dom_sf"/>
</dbReference>
<evidence type="ECO:0000256" key="2">
    <source>
        <dbReference type="ARBA" id="ARBA00022670"/>
    </source>
</evidence>
<keyword evidence="7" id="KW-0732">Signal</keyword>
<dbReference type="PRINTS" id="PR00723">
    <property type="entry name" value="SUBTILISIN"/>
</dbReference>
<keyword evidence="3 5" id="KW-0378">Hydrolase</keyword>
<name>A0ABP4XYR8_9ACTN</name>
<reference evidence="10" key="1">
    <citation type="journal article" date="2019" name="Int. J. Syst. Evol. Microbiol.">
        <title>The Global Catalogue of Microorganisms (GCM) 10K type strain sequencing project: providing services to taxonomists for standard genome sequencing and annotation.</title>
        <authorList>
            <consortium name="The Broad Institute Genomics Platform"/>
            <consortium name="The Broad Institute Genome Sequencing Center for Infectious Disease"/>
            <person name="Wu L."/>
            <person name="Ma J."/>
        </authorList>
    </citation>
    <scope>NUCLEOTIDE SEQUENCE [LARGE SCALE GENOMIC DNA]</scope>
    <source>
        <strain evidence="10">JCM 13250</strain>
    </source>
</reference>
<dbReference type="Gene3D" id="3.40.50.200">
    <property type="entry name" value="Peptidase S8/S53 domain"/>
    <property type="match status" value="1"/>
</dbReference>
<dbReference type="Gene3D" id="3.30.70.80">
    <property type="entry name" value="Peptidase S8 propeptide/proteinase inhibitor I9"/>
    <property type="match status" value="1"/>
</dbReference>
<evidence type="ECO:0000256" key="6">
    <source>
        <dbReference type="RuleBase" id="RU003355"/>
    </source>
</evidence>
<keyword evidence="4 5" id="KW-0720">Serine protease</keyword>
<evidence type="ECO:0000313" key="9">
    <source>
        <dbReference type="EMBL" id="GAA1795684.1"/>
    </source>
</evidence>
<protein>
    <submittedName>
        <fullName evidence="9">S8 family peptidase</fullName>
    </submittedName>
</protein>
<dbReference type="SUPFAM" id="SSF52743">
    <property type="entry name" value="Subtilisin-like"/>
    <property type="match status" value="1"/>
</dbReference>
<dbReference type="InterPro" id="IPR000209">
    <property type="entry name" value="Peptidase_S8/S53_dom"/>
</dbReference>